<dbReference type="OrthoDB" id="9794178at2"/>
<evidence type="ECO:0000256" key="1">
    <source>
        <dbReference type="ARBA" id="ARBA00022723"/>
    </source>
</evidence>
<comment type="caution">
    <text evidence="5">The sequence shown here is derived from an EMBL/GenBank/DDBJ whole genome shotgun (WGS) entry which is preliminary data.</text>
</comment>
<keyword evidence="2" id="KW-0408">Iron</keyword>
<reference evidence="5 6" key="1">
    <citation type="submission" date="2016-04" db="EMBL/GenBank/DDBJ databases">
        <title>Draft genome sequence of freshwater magnetotactic bacteria Magnetospirillum marisnigri SP-1 and Magnetospirillum moscoviense BB-1.</title>
        <authorList>
            <person name="Koziaeva V."/>
            <person name="Dziuba M.V."/>
            <person name="Ivanov T.M."/>
            <person name="Kuznetsov B."/>
            <person name="Grouzdev D.S."/>
        </authorList>
    </citation>
    <scope>NUCLEOTIDE SEQUENCE [LARGE SCALE GENOMIC DNA]</scope>
    <source>
        <strain evidence="5 6">BB-1</strain>
    </source>
</reference>
<proteinExistence type="predicted"/>
<accession>A0A178MFX2</accession>
<gene>
    <name evidence="5" type="ORF">A6A05_15575</name>
</gene>
<feature type="domain" description="Gamma-butyrobetaine hydroxylase-like N-terminal" evidence="4">
    <location>
        <begin position="14"/>
        <end position="98"/>
    </location>
</feature>
<feature type="region of interest" description="Disordered" evidence="3">
    <location>
        <begin position="127"/>
        <end position="150"/>
    </location>
</feature>
<dbReference type="AlphaFoldDB" id="A0A178MFX2"/>
<keyword evidence="6" id="KW-1185">Reference proteome</keyword>
<evidence type="ECO:0000313" key="6">
    <source>
        <dbReference type="Proteomes" id="UP000078543"/>
    </source>
</evidence>
<sequence length="150" mass="16014">MSQNFGSQHCPEEIKVKKAERRLDIRFEDGAEFQIPAELLRVESPSAEVQGHGPGEKTLVAGRSHVGIIAVEPVGNYAVKIVFDDLHDSGIYTWDCLYWLGASQDQIWREYEAALAAAGLSRHPNATSTQAAAPKQSGCGCGSGGKGGCG</sequence>
<feature type="compositionally biased region" description="Gly residues" evidence="3">
    <location>
        <begin position="139"/>
        <end position="150"/>
    </location>
</feature>
<dbReference type="Pfam" id="PF06155">
    <property type="entry name" value="GBBH-like_N"/>
    <property type="match status" value="1"/>
</dbReference>
<evidence type="ECO:0000259" key="4">
    <source>
        <dbReference type="Pfam" id="PF06155"/>
    </source>
</evidence>
<dbReference type="PANTHER" id="PTHR35303">
    <property type="entry name" value="OS02G0197800 PROTEIN"/>
    <property type="match status" value="1"/>
</dbReference>
<keyword evidence="1" id="KW-0479">Metal-binding</keyword>
<evidence type="ECO:0000256" key="2">
    <source>
        <dbReference type="ARBA" id="ARBA00023004"/>
    </source>
</evidence>
<dbReference type="InterPro" id="IPR010376">
    <property type="entry name" value="GBBH-like_N"/>
</dbReference>
<evidence type="ECO:0000256" key="3">
    <source>
        <dbReference type="SAM" id="MobiDB-lite"/>
    </source>
</evidence>
<dbReference type="GO" id="GO:0046872">
    <property type="term" value="F:metal ion binding"/>
    <property type="evidence" value="ECO:0007669"/>
    <property type="project" value="UniProtKB-KW"/>
</dbReference>
<dbReference type="InterPro" id="IPR038492">
    <property type="entry name" value="GBBH-like_N_sf"/>
</dbReference>
<evidence type="ECO:0000313" key="5">
    <source>
        <dbReference type="EMBL" id="OAN47631.1"/>
    </source>
</evidence>
<name>A0A178MFX2_9PROT</name>
<dbReference type="Proteomes" id="UP000078543">
    <property type="component" value="Unassembled WGS sequence"/>
</dbReference>
<protein>
    <recommendedName>
        <fullName evidence="4">Gamma-butyrobetaine hydroxylase-like N-terminal domain-containing protein</fullName>
    </recommendedName>
</protein>
<dbReference type="Gene3D" id="3.30.2020.30">
    <property type="match status" value="1"/>
</dbReference>
<dbReference type="RefSeq" id="WP_068503400.1">
    <property type="nucleotide sequence ID" value="NZ_LWQU01000165.1"/>
</dbReference>
<dbReference type="EMBL" id="LWQU01000165">
    <property type="protein sequence ID" value="OAN47631.1"/>
    <property type="molecule type" value="Genomic_DNA"/>
</dbReference>
<dbReference type="PANTHER" id="PTHR35303:SF5">
    <property type="entry name" value="OS02G0197800 PROTEIN"/>
    <property type="match status" value="1"/>
</dbReference>
<dbReference type="STRING" id="1437059.A6A05_15575"/>
<organism evidence="5 6">
    <name type="scientific">Magnetospirillum moscoviense</name>
    <dbReference type="NCBI Taxonomy" id="1437059"/>
    <lineage>
        <taxon>Bacteria</taxon>
        <taxon>Pseudomonadati</taxon>
        <taxon>Pseudomonadota</taxon>
        <taxon>Alphaproteobacteria</taxon>
        <taxon>Rhodospirillales</taxon>
        <taxon>Rhodospirillaceae</taxon>
        <taxon>Magnetospirillum</taxon>
    </lineage>
</organism>